<evidence type="ECO:0000256" key="4">
    <source>
        <dbReference type="ARBA" id="ARBA00023125"/>
    </source>
</evidence>
<dbReference type="FunFam" id="4.10.1040.10:FF:000001">
    <property type="entry name" value="doublesex- and mab-3-related transcription factor 1"/>
    <property type="match status" value="1"/>
</dbReference>
<dbReference type="SMART" id="SM00301">
    <property type="entry name" value="DM"/>
    <property type="match status" value="1"/>
</dbReference>
<sequence>MPTEPRPSRAGEGGGAAGVRKSRAPKCARCRNHGYVMELKGHKRFCMWRDCSCQKCTLIAARQRIMAAQVALRRQQAQEEELGLRVQARQASPGALGHNMAAVTQSDFPMASLSHNAPVPGGRDLFAEGGTYYGGGCHGDQQQFLPRLVSHFYSHAAGTGLGLVSGSVIGSGSAVGVGPTREITPPTFLATSEGGFWQGGGHPARPLYGGDSSRGHVTNYPDSSNNSSKGAASGPEGVGLGIERVGLGAEGEEFVPDLGLRDGADQGKGRGQQLGN</sequence>
<dbReference type="InterPro" id="IPR026607">
    <property type="entry name" value="DMRT"/>
</dbReference>
<feature type="DNA-binding region" description="DM" evidence="6">
    <location>
        <begin position="27"/>
        <end position="74"/>
    </location>
</feature>
<organism evidence="9">
    <name type="scientific">Lethenteron reissneri</name>
    <name type="common">Far Eastern brook lamprey</name>
    <name type="synonym">Lampetra reissneri</name>
    <dbReference type="NCBI Taxonomy" id="7753"/>
    <lineage>
        <taxon>Eukaryota</taxon>
        <taxon>Metazoa</taxon>
        <taxon>Chordata</taxon>
        <taxon>Craniata</taxon>
        <taxon>Vertebrata</taxon>
        <taxon>Cyclostomata</taxon>
        <taxon>Hyperoartia</taxon>
        <taxon>Petromyzontiformes</taxon>
        <taxon>Petromyzontidae</taxon>
        <taxon>Lethenteron</taxon>
    </lineage>
</organism>
<feature type="region of interest" description="Disordered" evidence="7">
    <location>
        <begin position="1"/>
        <end position="23"/>
    </location>
</feature>
<evidence type="ECO:0000256" key="5">
    <source>
        <dbReference type="ARBA" id="ARBA00023242"/>
    </source>
</evidence>
<accession>A0A2Z6BED6</accession>
<evidence type="ECO:0000256" key="2">
    <source>
        <dbReference type="ARBA" id="ARBA00022723"/>
    </source>
</evidence>
<feature type="domain" description="DM" evidence="8">
    <location>
        <begin position="27"/>
        <end position="74"/>
    </location>
</feature>
<comment type="subcellular location">
    <subcellularLocation>
        <location evidence="6">Nucleus</location>
    </subcellularLocation>
</comment>
<evidence type="ECO:0000256" key="6">
    <source>
        <dbReference type="PROSITE-ProRule" id="PRU00070"/>
    </source>
</evidence>
<proteinExistence type="evidence at transcript level"/>
<keyword evidence="3 6" id="KW-0862">Zinc</keyword>
<dbReference type="PANTHER" id="PTHR12322">
    <property type="entry name" value="DOUBLESEX AND MAB-3 RELATED TRANSCRIPTION FACTOR DMRT"/>
    <property type="match status" value="1"/>
</dbReference>
<keyword evidence="5 6" id="KW-0539">Nucleus</keyword>
<dbReference type="InterPro" id="IPR001275">
    <property type="entry name" value="DM_DNA-bd"/>
</dbReference>
<feature type="compositionally biased region" description="Low complexity" evidence="7">
    <location>
        <begin position="223"/>
        <end position="234"/>
    </location>
</feature>
<dbReference type="InterPro" id="IPR036407">
    <property type="entry name" value="DM_DNA-bd_sf"/>
</dbReference>
<dbReference type="PROSITE" id="PS50809">
    <property type="entry name" value="DM_2"/>
    <property type="match status" value="1"/>
</dbReference>
<gene>
    <name evidence="9" type="primary">dmrt1</name>
</gene>
<keyword evidence="2 6" id="KW-0479">Metal-binding</keyword>
<feature type="region of interest" description="Disordered" evidence="7">
    <location>
        <begin position="193"/>
        <end position="276"/>
    </location>
</feature>
<feature type="compositionally biased region" description="Basic and acidic residues" evidence="7">
    <location>
        <begin position="259"/>
        <end position="268"/>
    </location>
</feature>
<dbReference type="AlphaFoldDB" id="A0A2Z6BED6"/>
<dbReference type="Gene3D" id="4.10.1040.10">
    <property type="entry name" value="DM DNA-binding domain"/>
    <property type="match status" value="1"/>
</dbReference>
<reference evidence="9" key="1">
    <citation type="journal article" date="2017" name="Mol. Biol. Evol.">
        <title>Molecular Evolution of Two Distinct dmrt1 Promoters for Germ and Somatic Cells in Vertebrate Gonads.</title>
        <authorList>
            <person name="Mawaribuchi S."/>
            <person name="Musashijima M."/>
            <person name="Wada M."/>
            <person name="Izutsu Y."/>
            <person name="Kurakata E."/>
            <person name="Park M.K."/>
            <person name="Takamatsu N."/>
            <person name="Ito M."/>
        </authorList>
    </citation>
    <scope>NUCLEOTIDE SEQUENCE</scope>
    <source>
        <tissue evidence="9">Testis</tissue>
    </source>
</reference>
<dbReference type="PANTHER" id="PTHR12322:SF70">
    <property type="entry name" value="DOUBLESEX- AND MAB-3-RELATED TRANSCRIPTION FACTOR 1"/>
    <property type="match status" value="1"/>
</dbReference>
<dbReference type="Pfam" id="PF00751">
    <property type="entry name" value="DM"/>
    <property type="match status" value="1"/>
</dbReference>
<comment type="similarity">
    <text evidence="1">Belongs to the DMRT family.</text>
</comment>
<dbReference type="EMBL" id="LC035083">
    <property type="protein sequence ID" value="BBD19842.1"/>
    <property type="molecule type" value="mRNA"/>
</dbReference>
<dbReference type="SUPFAM" id="SSF82927">
    <property type="entry name" value="Cysteine-rich DNA binding domain, (DM domain)"/>
    <property type="match status" value="1"/>
</dbReference>
<protein>
    <submittedName>
        <fullName evidence="9">Doublesex-and mab-3-related transcription factor 1</fullName>
    </submittedName>
</protein>
<dbReference type="GO" id="GO:0046872">
    <property type="term" value="F:metal ion binding"/>
    <property type="evidence" value="ECO:0007669"/>
    <property type="project" value="UniProtKB-KW"/>
</dbReference>
<name>A0A2Z6BED6_LETRI</name>
<evidence type="ECO:0000256" key="7">
    <source>
        <dbReference type="SAM" id="MobiDB-lite"/>
    </source>
</evidence>
<dbReference type="GO" id="GO:0005634">
    <property type="term" value="C:nucleus"/>
    <property type="evidence" value="ECO:0007669"/>
    <property type="project" value="UniProtKB-SubCell"/>
</dbReference>
<dbReference type="PROSITE" id="PS40000">
    <property type="entry name" value="DM_1"/>
    <property type="match status" value="1"/>
</dbReference>
<dbReference type="GO" id="GO:0007548">
    <property type="term" value="P:sex differentiation"/>
    <property type="evidence" value="ECO:0007669"/>
    <property type="project" value="TreeGrafter"/>
</dbReference>
<dbReference type="GO" id="GO:0000978">
    <property type="term" value="F:RNA polymerase II cis-regulatory region sequence-specific DNA binding"/>
    <property type="evidence" value="ECO:0007669"/>
    <property type="project" value="TreeGrafter"/>
</dbReference>
<keyword evidence="4 6" id="KW-0238">DNA-binding</keyword>
<evidence type="ECO:0000256" key="1">
    <source>
        <dbReference type="ARBA" id="ARBA00006834"/>
    </source>
</evidence>
<evidence type="ECO:0000256" key="3">
    <source>
        <dbReference type="ARBA" id="ARBA00022833"/>
    </source>
</evidence>
<dbReference type="GO" id="GO:0000981">
    <property type="term" value="F:DNA-binding transcription factor activity, RNA polymerase II-specific"/>
    <property type="evidence" value="ECO:0007669"/>
    <property type="project" value="TreeGrafter"/>
</dbReference>
<evidence type="ECO:0000313" key="9">
    <source>
        <dbReference type="EMBL" id="BBD19842.1"/>
    </source>
</evidence>
<evidence type="ECO:0000259" key="8">
    <source>
        <dbReference type="PROSITE" id="PS50809"/>
    </source>
</evidence>